<dbReference type="PANTHER" id="PTHR35848:SF6">
    <property type="entry name" value="CUPIN TYPE-2 DOMAIN-CONTAINING PROTEIN"/>
    <property type="match status" value="1"/>
</dbReference>
<evidence type="ECO:0000313" key="4">
    <source>
        <dbReference type="EMBL" id="RSL15696.1"/>
    </source>
</evidence>
<dbReference type="Proteomes" id="UP000269669">
    <property type="component" value="Unassembled WGS sequence"/>
</dbReference>
<dbReference type="SUPFAM" id="SSF51182">
    <property type="entry name" value="RmlC-like cupins"/>
    <property type="match status" value="1"/>
</dbReference>
<dbReference type="AlphaFoldDB" id="A0A3R9Q999"/>
<keyword evidence="2" id="KW-1133">Transmembrane helix</keyword>
<feature type="transmembrane region" description="Helical" evidence="2">
    <location>
        <begin position="7"/>
        <end position="30"/>
    </location>
</feature>
<dbReference type="InterPro" id="IPR011051">
    <property type="entry name" value="RmlC_Cupin_sf"/>
</dbReference>
<reference evidence="4 5" key="1">
    <citation type="submission" date="2018-12" db="EMBL/GenBank/DDBJ databases">
        <title>Sequencing of bacterial isolates from soil warming experiment in Harvard Forest, Massachusetts, USA.</title>
        <authorList>
            <person name="Deangelis K."/>
        </authorList>
    </citation>
    <scope>NUCLEOTIDE SEQUENCE [LARGE SCALE GENOMIC DNA]</scope>
    <source>
        <strain evidence="4 5">EB153</strain>
    </source>
</reference>
<protein>
    <submittedName>
        <fullName evidence="4">Cupin domain</fullName>
    </submittedName>
</protein>
<evidence type="ECO:0000256" key="1">
    <source>
        <dbReference type="ARBA" id="ARBA00022723"/>
    </source>
</evidence>
<dbReference type="InterPro" id="IPR013096">
    <property type="entry name" value="Cupin_2"/>
</dbReference>
<evidence type="ECO:0000259" key="3">
    <source>
        <dbReference type="Pfam" id="PF07883"/>
    </source>
</evidence>
<feature type="domain" description="Cupin type-2" evidence="3">
    <location>
        <begin position="83"/>
        <end position="151"/>
    </location>
</feature>
<dbReference type="RefSeq" id="WP_221761593.1">
    <property type="nucleotide sequence ID" value="NZ_RSDW01000001.1"/>
</dbReference>
<sequence>MIKQRDVAIVVIAALVGAVTMGSVMSLLHLKSGVVPVAVNGKPVIGESVYDWNTMEVKKTPVGESRTVLRGPTATLDELEIHVTTLNPGEASHPPHKHPNEELIILDQGTVEALINGEWKRVGTGSVIFNASNVMHSLRNVGDTPATYHVVNWHTDKTPKE</sequence>
<name>A0A3R9Q999_9BACT</name>
<keyword evidence="2" id="KW-0472">Membrane</keyword>
<organism evidence="4 5">
    <name type="scientific">Edaphobacter aggregans</name>
    <dbReference type="NCBI Taxonomy" id="570835"/>
    <lineage>
        <taxon>Bacteria</taxon>
        <taxon>Pseudomonadati</taxon>
        <taxon>Acidobacteriota</taxon>
        <taxon>Terriglobia</taxon>
        <taxon>Terriglobales</taxon>
        <taxon>Acidobacteriaceae</taxon>
        <taxon>Edaphobacter</taxon>
    </lineage>
</organism>
<dbReference type="InterPro" id="IPR051610">
    <property type="entry name" value="GPI/OXD"/>
</dbReference>
<accession>A0A3R9Q999</accession>
<proteinExistence type="predicted"/>
<dbReference type="GO" id="GO:0046872">
    <property type="term" value="F:metal ion binding"/>
    <property type="evidence" value="ECO:0007669"/>
    <property type="project" value="UniProtKB-KW"/>
</dbReference>
<dbReference type="InterPro" id="IPR014710">
    <property type="entry name" value="RmlC-like_jellyroll"/>
</dbReference>
<dbReference type="CDD" id="cd02209">
    <property type="entry name" value="cupin_XRE_C"/>
    <property type="match status" value="1"/>
</dbReference>
<keyword evidence="5" id="KW-1185">Reference proteome</keyword>
<dbReference type="EMBL" id="RSDW01000001">
    <property type="protein sequence ID" value="RSL15696.1"/>
    <property type="molecule type" value="Genomic_DNA"/>
</dbReference>
<comment type="caution">
    <text evidence="4">The sequence shown here is derived from an EMBL/GenBank/DDBJ whole genome shotgun (WGS) entry which is preliminary data.</text>
</comment>
<dbReference type="Gene3D" id="2.60.120.10">
    <property type="entry name" value="Jelly Rolls"/>
    <property type="match status" value="1"/>
</dbReference>
<keyword evidence="1" id="KW-0479">Metal-binding</keyword>
<evidence type="ECO:0000256" key="2">
    <source>
        <dbReference type="SAM" id="Phobius"/>
    </source>
</evidence>
<keyword evidence="2" id="KW-0812">Transmembrane</keyword>
<evidence type="ECO:0000313" key="5">
    <source>
        <dbReference type="Proteomes" id="UP000269669"/>
    </source>
</evidence>
<gene>
    <name evidence="4" type="ORF">EDE15_1193</name>
</gene>
<dbReference type="PANTHER" id="PTHR35848">
    <property type="entry name" value="OXALATE-BINDING PROTEIN"/>
    <property type="match status" value="1"/>
</dbReference>
<dbReference type="Pfam" id="PF07883">
    <property type="entry name" value="Cupin_2"/>
    <property type="match status" value="1"/>
</dbReference>